<name>A0A818HH24_9BILA</name>
<keyword evidence="2" id="KW-1133">Transmembrane helix</keyword>
<dbReference type="Proteomes" id="UP000663865">
    <property type="component" value="Unassembled WGS sequence"/>
</dbReference>
<evidence type="ECO:0000313" key="4">
    <source>
        <dbReference type="Proteomes" id="UP000663865"/>
    </source>
</evidence>
<feature type="transmembrane region" description="Helical" evidence="2">
    <location>
        <begin position="13"/>
        <end position="36"/>
    </location>
</feature>
<keyword evidence="2" id="KW-0472">Membrane</keyword>
<proteinExistence type="predicted"/>
<dbReference type="AlphaFoldDB" id="A0A818HH24"/>
<protein>
    <submittedName>
        <fullName evidence="3">Uncharacterized protein</fullName>
    </submittedName>
</protein>
<comment type="caution">
    <text evidence="3">The sequence shown here is derived from an EMBL/GenBank/DDBJ whole genome shotgun (WGS) entry which is preliminary data.</text>
</comment>
<reference evidence="3" key="1">
    <citation type="submission" date="2021-02" db="EMBL/GenBank/DDBJ databases">
        <authorList>
            <person name="Nowell W R."/>
        </authorList>
    </citation>
    <scope>NUCLEOTIDE SEQUENCE</scope>
</reference>
<feature type="region of interest" description="Disordered" evidence="1">
    <location>
        <begin position="364"/>
        <end position="390"/>
    </location>
</feature>
<feature type="transmembrane region" description="Helical" evidence="2">
    <location>
        <begin position="267"/>
        <end position="289"/>
    </location>
</feature>
<sequence length="399" mass="45646">MPLSTRGKYLYNMYFNAGLITYIVLVVSIYVIILCLEKYWCNSFYWIIEGLFEIKASDIDENEEHTEIIEAVAQGNANESVESPKKNTRSKVLIDLYGKKIAFENKFFSTAKFSLHLLSVFVLNSISVIFILRLFIPEGTRLRNSLCPPYDVTDCFEFTLGQDQPVSYIQCSAEKIIKTTPNSAIVCYWWTWKNYDVIDVIEQIGVCFSVLYVLKYYLKLVLIVNLFANERYKGIAAGLFVKLASIVGPHDSIMKHRHDSSMLKHPYLRSVVCIFDILLFILFAVLSILRKLKIIDISFPVILLLNNFAFMHSMGSSIAYAAAADDWVTLLKGPRNISPTTISISDSNRTEELQFETNVALTRKTRRKRSRQVAPDSGQNDTHSKSHTIIPLEQLEQRL</sequence>
<keyword evidence="2" id="KW-0812">Transmembrane</keyword>
<evidence type="ECO:0000256" key="2">
    <source>
        <dbReference type="SAM" id="Phobius"/>
    </source>
</evidence>
<dbReference type="EMBL" id="CAJNYV010002871">
    <property type="protein sequence ID" value="CAF3508202.1"/>
    <property type="molecule type" value="Genomic_DNA"/>
</dbReference>
<feature type="transmembrane region" description="Helical" evidence="2">
    <location>
        <begin position="200"/>
        <end position="218"/>
    </location>
</feature>
<feature type="transmembrane region" description="Helical" evidence="2">
    <location>
        <begin position="301"/>
        <end position="323"/>
    </location>
</feature>
<feature type="transmembrane region" description="Helical" evidence="2">
    <location>
        <begin position="115"/>
        <end position="136"/>
    </location>
</feature>
<evidence type="ECO:0000256" key="1">
    <source>
        <dbReference type="SAM" id="MobiDB-lite"/>
    </source>
</evidence>
<organism evidence="3 4">
    <name type="scientific">Rotaria socialis</name>
    <dbReference type="NCBI Taxonomy" id="392032"/>
    <lineage>
        <taxon>Eukaryota</taxon>
        <taxon>Metazoa</taxon>
        <taxon>Spiralia</taxon>
        <taxon>Gnathifera</taxon>
        <taxon>Rotifera</taxon>
        <taxon>Eurotatoria</taxon>
        <taxon>Bdelloidea</taxon>
        <taxon>Philodinida</taxon>
        <taxon>Philodinidae</taxon>
        <taxon>Rotaria</taxon>
    </lineage>
</organism>
<gene>
    <name evidence="3" type="ORF">KIK155_LOCUS16195</name>
</gene>
<accession>A0A818HH24</accession>
<evidence type="ECO:0000313" key="3">
    <source>
        <dbReference type="EMBL" id="CAF3508202.1"/>
    </source>
</evidence>